<keyword evidence="5" id="KW-0119">Carbohydrate metabolism</keyword>
<dbReference type="PANTHER" id="PTHR46193">
    <property type="entry name" value="6-PHOSPHOGLUCONATE PHOSPHATASE"/>
    <property type="match status" value="1"/>
</dbReference>
<evidence type="ECO:0000256" key="2">
    <source>
        <dbReference type="ARBA" id="ARBA00006171"/>
    </source>
</evidence>
<keyword evidence="6" id="KW-0378">Hydrolase</keyword>
<keyword evidence="3" id="KW-0479">Metal-binding</keyword>
<dbReference type="InterPro" id="IPR023214">
    <property type="entry name" value="HAD_sf"/>
</dbReference>
<gene>
    <name evidence="6" type="ORF">PXH66_15115</name>
</gene>
<accession>A0AAF0CP98</accession>
<evidence type="ECO:0000256" key="3">
    <source>
        <dbReference type="ARBA" id="ARBA00022723"/>
    </source>
</evidence>
<evidence type="ECO:0000256" key="1">
    <source>
        <dbReference type="ARBA" id="ARBA00001946"/>
    </source>
</evidence>
<dbReference type="SUPFAM" id="SSF56784">
    <property type="entry name" value="HAD-like"/>
    <property type="match status" value="1"/>
</dbReference>
<dbReference type="PANTHER" id="PTHR46193:SF18">
    <property type="entry name" value="HEXITOL PHOSPHATASE B"/>
    <property type="match status" value="1"/>
</dbReference>
<evidence type="ECO:0000313" key="7">
    <source>
        <dbReference type="Proteomes" id="UP001218638"/>
    </source>
</evidence>
<evidence type="ECO:0000256" key="5">
    <source>
        <dbReference type="ARBA" id="ARBA00023277"/>
    </source>
</evidence>
<dbReference type="InterPro" id="IPR023198">
    <property type="entry name" value="PGP-like_dom2"/>
</dbReference>
<sequence length="274" mass="29176">MFSRHDSSASKCSTAEAPARAFDAVVFDMDGVVTRTAEVHALAWRRMFDAFLARRAEESGEALRPFEYPADYLAFIDGRPRYEGVAAFLASRNISLPPGTPDDAPGDVSVAALGNRKNTLFNEIVDAEGVGVFESTLAFIAALKAEGIRIGLATSSRNSARVLASSGTAELFETVVDGLVSARLGLKGKPEPDIFTTACAQLGSTPARTVVVEDAVTGVQAGRRGGFAFTLGLARKNNAAALRKHGADLVLDDLEGFKLRDLYGLVLARRELQP</sequence>
<evidence type="ECO:0000313" key="6">
    <source>
        <dbReference type="EMBL" id="WED63664.1"/>
    </source>
</evidence>
<reference evidence="6" key="1">
    <citation type="submission" date="2023-03" db="EMBL/GenBank/DDBJ databases">
        <title>Lomoglobus Profundus gen. nov., sp. nov., a novel member of the phylum Verrucomicrobia, isolated from deep-marine sediment of South China Sea.</title>
        <authorList>
            <person name="Ahmad T."/>
            <person name="Ishaq S.E."/>
            <person name="Wang F."/>
        </authorList>
    </citation>
    <scope>NUCLEOTIDE SEQUENCE</scope>
    <source>
        <strain evidence="6">LMO-M01</strain>
    </source>
</reference>
<keyword evidence="7" id="KW-1185">Reference proteome</keyword>
<comment type="cofactor">
    <cofactor evidence="1">
        <name>Mg(2+)</name>
        <dbReference type="ChEBI" id="CHEBI:18420"/>
    </cofactor>
</comment>
<protein>
    <submittedName>
        <fullName evidence="6">HAD-IA family hydrolase</fullName>
    </submittedName>
</protein>
<dbReference type="InterPro" id="IPR036412">
    <property type="entry name" value="HAD-like_sf"/>
</dbReference>
<evidence type="ECO:0000256" key="4">
    <source>
        <dbReference type="ARBA" id="ARBA00022842"/>
    </source>
</evidence>
<dbReference type="AlphaFoldDB" id="A0AAF0CP98"/>
<dbReference type="SFLD" id="SFLDS00003">
    <property type="entry name" value="Haloacid_Dehalogenase"/>
    <property type="match status" value="1"/>
</dbReference>
<dbReference type="Gene3D" id="1.10.150.240">
    <property type="entry name" value="Putative phosphatase, domain 2"/>
    <property type="match status" value="1"/>
</dbReference>
<dbReference type="EMBL" id="CP119075">
    <property type="protein sequence ID" value="WED63664.1"/>
    <property type="molecule type" value="Genomic_DNA"/>
</dbReference>
<dbReference type="Gene3D" id="3.40.50.1000">
    <property type="entry name" value="HAD superfamily/HAD-like"/>
    <property type="match status" value="1"/>
</dbReference>
<dbReference type="RefSeq" id="WP_330929871.1">
    <property type="nucleotide sequence ID" value="NZ_CP119075.1"/>
</dbReference>
<organism evidence="6 7">
    <name type="scientific">Synoicihabitans lomoniglobus</name>
    <dbReference type="NCBI Taxonomy" id="2909285"/>
    <lineage>
        <taxon>Bacteria</taxon>
        <taxon>Pseudomonadati</taxon>
        <taxon>Verrucomicrobiota</taxon>
        <taxon>Opitutia</taxon>
        <taxon>Opitutales</taxon>
        <taxon>Opitutaceae</taxon>
        <taxon>Synoicihabitans</taxon>
    </lineage>
</organism>
<dbReference type="SFLD" id="SFLDG01129">
    <property type="entry name" value="C1.5:_HAD__Beta-PGM__Phosphata"/>
    <property type="match status" value="1"/>
</dbReference>
<dbReference type="GO" id="GO:0016787">
    <property type="term" value="F:hydrolase activity"/>
    <property type="evidence" value="ECO:0007669"/>
    <property type="project" value="UniProtKB-KW"/>
</dbReference>
<name>A0AAF0CP98_9BACT</name>
<keyword evidence="4" id="KW-0460">Magnesium</keyword>
<comment type="similarity">
    <text evidence="2">Belongs to the HAD-like hydrolase superfamily. CbbY/CbbZ/Gph/YieH family.</text>
</comment>
<dbReference type="InterPro" id="IPR051600">
    <property type="entry name" value="Beta-PGM-like"/>
</dbReference>
<dbReference type="GO" id="GO:0046872">
    <property type="term" value="F:metal ion binding"/>
    <property type="evidence" value="ECO:0007669"/>
    <property type="project" value="UniProtKB-KW"/>
</dbReference>
<dbReference type="KEGG" id="slom:PXH66_15115"/>
<dbReference type="Pfam" id="PF00702">
    <property type="entry name" value="Hydrolase"/>
    <property type="match status" value="1"/>
</dbReference>
<dbReference type="Proteomes" id="UP001218638">
    <property type="component" value="Chromosome"/>
</dbReference>
<proteinExistence type="inferred from homology"/>
<dbReference type="NCBIfam" id="TIGR01509">
    <property type="entry name" value="HAD-SF-IA-v3"/>
    <property type="match status" value="1"/>
</dbReference>
<dbReference type="InterPro" id="IPR006439">
    <property type="entry name" value="HAD-SF_hydro_IA"/>
</dbReference>